<evidence type="ECO:0000313" key="2">
    <source>
        <dbReference type="EMBL" id="MBP2622246.1"/>
    </source>
</evidence>
<protein>
    <submittedName>
        <fullName evidence="2">Uncharacterized protein</fullName>
    </submittedName>
</protein>
<feature type="transmembrane region" description="Helical" evidence="1">
    <location>
        <begin position="20"/>
        <end position="42"/>
    </location>
</feature>
<reference evidence="2 3" key="1">
    <citation type="submission" date="2018-05" db="EMBL/GenBank/DDBJ databases">
        <title>Draft genome sequence of Streptococcus panodentis CCUG 70867T.</title>
        <authorList>
            <person name="Salva-Serra F."/>
            <person name="Mendez V."/>
            <person name="Jaen-Luchoro D."/>
            <person name="Gonzales-Siles L."/>
            <person name="Karlsson R."/>
            <person name="Engstrom-Jakobsson H."/>
            <person name="Busquets A."/>
            <person name="Gomila M."/>
            <person name="Pineiro-Iglesias B."/>
            <person name="Bennasar-Figueras A."/>
            <person name="Seeger M."/>
            <person name="Moore E."/>
        </authorList>
    </citation>
    <scope>NUCLEOTIDE SEQUENCE [LARGE SCALE GENOMIC DNA]</scope>
    <source>
        <strain evidence="2 3">CCUG 70867</strain>
    </source>
</reference>
<evidence type="ECO:0000313" key="3">
    <source>
        <dbReference type="Proteomes" id="UP001519349"/>
    </source>
</evidence>
<keyword evidence="3" id="KW-1185">Reference proteome</keyword>
<organism evidence="2 3">
    <name type="scientific">Streptococcus panodentis</name>
    <dbReference type="NCBI Taxonomy" id="1581472"/>
    <lineage>
        <taxon>Bacteria</taxon>
        <taxon>Bacillati</taxon>
        <taxon>Bacillota</taxon>
        <taxon>Bacilli</taxon>
        <taxon>Lactobacillales</taxon>
        <taxon>Streptococcaceae</taxon>
        <taxon>Streptococcus</taxon>
    </lineage>
</organism>
<proteinExistence type="predicted"/>
<gene>
    <name evidence="2" type="ORF">DHL47_13150</name>
</gene>
<dbReference type="Proteomes" id="UP001519349">
    <property type="component" value="Unassembled WGS sequence"/>
</dbReference>
<accession>A0ABS5B082</accession>
<keyword evidence="1" id="KW-1133">Transmembrane helix</keyword>
<keyword evidence="1" id="KW-0472">Membrane</keyword>
<dbReference type="EMBL" id="QFAY01000042">
    <property type="protein sequence ID" value="MBP2622246.1"/>
    <property type="molecule type" value="Genomic_DNA"/>
</dbReference>
<comment type="caution">
    <text evidence="2">The sequence shown here is derived from an EMBL/GenBank/DDBJ whole genome shotgun (WGS) entry which is preliminary data.</text>
</comment>
<name>A0ABS5B082_9STRE</name>
<evidence type="ECO:0000256" key="1">
    <source>
        <dbReference type="SAM" id="Phobius"/>
    </source>
</evidence>
<sequence length="70" mass="8275">MKSPEQKGFQKSNDYTIKPSFSAASVLFSKRTFFYYFIILIIQYKHFILKYMHNQDILSNSEPLPFEEAG</sequence>
<keyword evidence="1" id="KW-0812">Transmembrane</keyword>